<keyword evidence="2" id="KW-1185">Reference proteome</keyword>
<name>A0ACB9CE95_9ASTR</name>
<protein>
    <submittedName>
        <fullName evidence="1">Uncharacterized protein</fullName>
    </submittedName>
</protein>
<gene>
    <name evidence="1" type="ORF">L1987_63667</name>
</gene>
<reference evidence="2" key="1">
    <citation type="journal article" date="2022" name="Mol. Ecol. Resour.">
        <title>The genomes of chicory, endive, great burdock and yacon provide insights into Asteraceae palaeo-polyploidization history and plant inulin production.</title>
        <authorList>
            <person name="Fan W."/>
            <person name="Wang S."/>
            <person name="Wang H."/>
            <person name="Wang A."/>
            <person name="Jiang F."/>
            <person name="Liu H."/>
            <person name="Zhao H."/>
            <person name="Xu D."/>
            <person name="Zhang Y."/>
        </authorList>
    </citation>
    <scope>NUCLEOTIDE SEQUENCE [LARGE SCALE GENOMIC DNA]</scope>
    <source>
        <strain evidence="2">cv. Yunnan</strain>
    </source>
</reference>
<proteinExistence type="predicted"/>
<evidence type="ECO:0000313" key="1">
    <source>
        <dbReference type="EMBL" id="KAI3732462.1"/>
    </source>
</evidence>
<dbReference type="EMBL" id="CM042038">
    <property type="protein sequence ID" value="KAI3732462.1"/>
    <property type="molecule type" value="Genomic_DNA"/>
</dbReference>
<comment type="caution">
    <text evidence="1">The sequence shown here is derived from an EMBL/GenBank/DDBJ whole genome shotgun (WGS) entry which is preliminary data.</text>
</comment>
<accession>A0ACB9CE95</accession>
<dbReference type="Proteomes" id="UP001056120">
    <property type="component" value="Linkage Group LG21"/>
</dbReference>
<reference evidence="1 2" key="2">
    <citation type="journal article" date="2022" name="Mol. Ecol. Resour.">
        <title>The genomes of chicory, endive, great burdock and yacon provide insights into Asteraceae paleo-polyploidization history and plant inulin production.</title>
        <authorList>
            <person name="Fan W."/>
            <person name="Wang S."/>
            <person name="Wang H."/>
            <person name="Wang A."/>
            <person name="Jiang F."/>
            <person name="Liu H."/>
            <person name="Zhao H."/>
            <person name="Xu D."/>
            <person name="Zhang Y."/>
        </authorList>
    </citation>
    <scope>NUCLEOTIDE SEQUENCE [LARGE SCALE GENOMIC DNA]</scope>
    <source>
        <strain evidence="2">cv. Yunnan</strain>
        <tissue evidence="1">Leaves</tissue>
    </source>
</reference>
<organism evidence="1 2">
    <name type="scientific">Smallanthus sonchifolius</name>
    <dbReference type="NCBI Taxonomy" id="185202"/>
    <lineage>
        <taxon>Eukaryota</taxon>
        <taxon>Viridiplantae</taxon>
        <taxon>Streptophyta</taxon>
        <taxon>Embryophyta</taxon>
        <taxon>Tracheophyta</taxon>
        <taxon>Spermatophyta</taxon>
        <taxon>Magnoliopsida</taxon>
        <taxon>eudicotyledons</taxon>
        <taxon>Gunneridae</taxon>
        <taxon>Pentapetalae</taxon>
        <taxon>asterids</taxon>
        <taxon>campanulids</taxon>
        <taxon>Asterales</taxon>
        <taxon>Asteraceae</taxon>
        <taxon>Asteroideae</taxon>
        <taxon>Heliantheae alliance</taxon>
        <taxon>Millerieae</taxon>
        <taxon>Smallanthus</taxon>
    </lineage>
</organism>
<sequence length="89" mass="10087">MGDRSRIFNERTTGSAREPLHPPPELKLPHQPMLAPLNCHRRSPFETLGRRRSHCYKRPFRVSKPPPPSFLSGLSGGCREKKRGSVGGW</sequence>
<evidence type="ECO:0000313" key="2">
    <source>
        <dbReference type="Proteomes" id="UP001056120"/>
    </source>
</evidence>